<sequence>MSQPHIAIIDWTTSPQGDPESNIERQIIGGAARVTRTLCETDADLTDEVCGANAIIIWHNMPLTAKGIARLKNCRAIIRNGVGFDSVDVNAARERGIAVCNVPDYGTEEVADHAIALAMALCRQILPLDAEAKQLGWNIRVTPKLRRLSTLTFGIVGLGRIGTATALRAKALGFRVIFHDPYLPNGADKAVGITRCRSLDELLSQTDVLSLHCPLSEETRHLISERELALLKPGSFVVNTARGAIIKKTAILAALNEGRIAGAGLDVIEDEPLRTKEEAAAPNLIATCHAAFCSVESKIEMRSTSARIALAAVRNEPLENIVNGVAS</sequence>
<dbReference type="PANTHER" id="PTHR46029:SF7">
    <property type="entry name" value="C-TERMINAL-BINDING PROTEIN"/>
    <property type="match status" value="1"/>
</dbReference>
<dbReference type="InterPro" id="IPR006140">
    <property type="entry name" value="D-isomer_DH_NAD-bd"/>
</dbReference>
<dbReference type="Pfam" id="PF02826">
    <property type="entry name" value="2-Hacid_dh_C"/>
    <property type="match status" value="1"/>
</dbReference>
<feature type="domain" description="D-isomer specific 2-hydroxyacid dehydrogenase NAD-binding" evidence="3">
    <location>
        <begin position="115"/>
        <end position="291"/>
    </location>
</feature>
<evidence type="ECO:0000256" key="1">
    <source>
        <dbReference type="RuleBase" id="RU003719"/>
    </source>
</evidence>
<keyword evidence="5" id="KW-1185">Reference proteome</keyword>
<dbReference type="EMBL" id="JBHSMQ010000006">
    <property type="protein sequence ID" value="MFC5456472.1"/>
    <property type="molecule type" value="Genomic_DNA"/>
</dbReference>
<gene>
    <name evidence="4" type="ORF">ACFQDI_16530</name>
</gene>
<evidence type="ECO:0000259" key="3">
    <source>
        <dbReference type="Pfam" id="PF02826"/>
    </source>
</evidence>
<dbReference type="Proteomes" id="UP001596052">
    <property type="component" value="Unassembled WGS sequence"/>
</dbReference>
<dbReference type="SUPFAM" id="SSF51735">
    <property type="entry name" value="NAD(P)-binding Rossmann-fold domains"/>
    <property type="match status" value="1"/>
</dbReference>
<dbReference type="CDD" id="cd05299">
    <property type="entry name" value="CtBP_dh"/>
    <property type="match status" value="1"/>
</dbReference>
<dbReference type="InterPro" id="IPR043322">
    <property type="entry name" value="CtBP"/>
</dbReference>
<organism evidence="4 5">
    <name type="scientific">Prosthecobacter fluviatilis</name>
    <dbReference type="NCBI Taxonomy" id="445931"/>
    <lineage>
        <taxon>Bacteria</taxon>
        <taxon>Pseudomonadati</taxon>
        <taxon>Verrucomicrobiota</taxon>
        <taxon>Verrucomicrobiia</taxon>
        <taxon>Verrucomicrobiales</taxon>
        <taxon>Verrucomicrobiaceae</taxon>
        <taxon>Prosthecobacter</taxon>
    </lineage>
</organism>
<dbReference type="SUPFAM" id="SSF52283">
    <property type="entry name" value="Formate/glycerate dehydrogenase catalytic domain-like"/>
    <property type="match status" value="1"/>
</dbReference>
<proteinExistence type="inferred from homology"/>
<evidence type="ECO:0000313" key="4">
    <source>
        <dbReference type="EMBL" id="MFC5456472.1"/>
    </source>
</evidence>
<dbReference type="InterPro" id="IPR006139">
    <property type="entry name" value="D-isomer_2_OHA_DH_cat_dom"/>
</dbReference>
<feature type="domain" description="D-isomer specific 2-hydroxyacid dehydrogenase catalytic" evidence="2">
    <location>
        <begin position="41"/>
        <end position="323"/>
    </location>
</feature>
<reference evidence="5" key="1">
    <citation type="journal article" date="2019" name="Int. J. Syst. Evol. Microbiol.">
        <title>The Global Catalogue of Microorganisms (GCM) 10K type strain sequencing project: providing services to taxonomists for standard genome sequencing and annotation.</title>
        <authorList>
            <consortium name="The Broad Institute Genomics Platform"/>
            <consortium name="The Broad Institute Genome Sequencing Center for Infectious Disease"/>
            <person name="Wu L."/>
            <person name="Ma J."/>
        </authorList>
    </citation>
    <scope>NUCLEOTIDE SEQUENCE [LARGE SCALE GENOMIC DNA]</scope>
    <source>
        <strain evidence="5">CGMCC 4.1469</strain>
    </source>
</reference>
<accession>A0ABW0KV55</accession>
<dbReference type="InterPro" id="IPR036291">
    <property type="entry name" value="NAD(P)-bd_dom_sf"/>
</dbReference>
<name>A0ABW0KV55_9BACT</name>
<evidence type="ECO:0000313" key="5">
    <source>
        <dbReference type="Proteomes" id="UP001596052"/>
    </source>
</evidence>
<dbReference type="PANTHER" id="PTHR46029">
    <property type="entry name" value="C-TERMINAL-BINDING PROTEIN"/>
    <property type="match status" value="1"/>
</dbReference>
<dbReference type="Gene3D" id="3.40.50.720">
    <property type="entry name" value="NAD(P)-binding Rossmann-like Domain"/>
    <property type="match status" value="2"/>
</dbReference>
<comment type="similarity">
    <text evidence="1">Belongs to the D-isomer specific 2-hydroxyacid dehydrogenase family.</text>
</comment>
<evidence type="ECO:0000259" key="2">
    <source>
        <dbReference type="Pfam" id="PF00389"/>
    </source>
</evidence>
<dbReference type="Pfam" id="PF00389">
    <property type="entry name" value="2-Hacid_dh"/>
    <property type="match status" value="1"/>
</dbReference>
<dbReference type="InterPro" id="IPR051638">
    <property type="entry name" value="CTBP_dehydrogenase"/>
</dbReference>
<dbReference type="RefSeq" id="WP_377168741.1">
    <property type="nucleotide sequence ID" value="NZ_JBHSMQ010000006.1"/>
</dbReference>
<protein>
    <submittedName>
        <fullName evidence="4">C-terminal binding protein</fullName>
    </submittedName>
</protein>
<keyword evidence="1" id="KW-0560">Oxidoreductase</keyword>
<comment type="caution">
    <text evidence="4">The sequence shown here is derived from an EMBL/GenBank/DDBJ whole genome shotgun (WGS) entry which is preliminary data.</text>
</comment>